<keyword evidence="13" id="KW-1015">Disulfide bond</keyword>
<dbReference type="InterPro" id="IPR003378">
    <property type="entry name" value="Fringe-like_glycosylTrfase"/>
</dbReference>
<dbReference type="FunFam" id="3.90.550.50:FF:000003">
    <property type="entry name" value="Beta-1,3-N-acetylglucosaminyltransferase"/>
    <property type="match status" value="1"/>
</dbReference>
<reference evidence="24" key="1">
    <citation type="submission" date="2025-08" db="UniProtKB">
        <authorList>
            <consortium name="Ensembl"/>
        </authorList>
    </citation>
    <scope>IDENTIFICATION</scope>
</reference>
<evidence type="ECO:0000256" key="13">
    <source>
        <dbReference type="ARBA" id="ARBA00023157"/>
    </source>
</evidence>
<dbReference type="STRING" id="94237.ENSMMOP00000001347"/>
<evidence type="ECO:0000256" key="11">
    <source>
        <dbReference type="ARBA" id="ARBA00023034"/>
    </source>
</evidence>
<dbReference type="GO" id="GO:0046872">
    <property type="term" value="F:metal ion binding"/>
    <property type="evidence" value="ECO:0007669"/>
    <property type="project" value="UniProtKB-UniRule"/>
</dbReference>
<dbReference type="OMA" id="DTDWCPM"/>
<dbReference type="EC" id="2.4.1.222" evidence="18"/>
<evidence type="ECO:0000256" key="14">
    <source>
        <dbReference type="ARBA" id="ARBA00023180"/>
    </source>
</evidence>
<keyword evidence="4" id="KW-0217">Developmental protein</keyword>
<sequence length="389" mass="43656">MHIVSVGVSKFCFLFSLGFCGLLLLLIPSFQPPARQVHLPQPRTQVRLAQKGQSHLARVPVVSGHVRETVSVTRINRSSAVQTELTRNDNHSPNPVTTAKGETVGGLPESKTLDVLELKDIFIAVKTTKKYRKSRLELLIQTWISQAKEHTYIFTDGEDKELQMKTRVNIINTNCSAAHTRQALCCKMSVEYDKFIESQKKWFCHVDDDNYVILPSLLQLLSSYHHSQDVYLGRPSLDHPIEAAEMVKSDGSVSVNFWFATGGAGFCISRGLALKMSPWASLGNFISTAEKIRLPDDCTIGYIIEALLEVTLTHTHLFHSHLENLRKLPTDTVLQQVTLSYGGFENTKNVVSIIGGFSLAEDPSRFKTVHCLLYVETDWCPKLKPRHRA</sequence>
<comment type="catalytic activity">
    <reaction evidence="17 18">
        <text>3-O-(alpha-L-fucosyl)-L-threonyl-[EGF-like domain protein] + UDP-N-acetyl-alpha-D-glucosamine = 3-O-(N-acetyl-beta-D-glucosaminyl-(1-&gt;3)-alpha-L-fucosyl)-L-threonyl-[EGF-like domain protein] + UDP + H(+)</text>
        <dbReference type="Rhea" id="RHEA:70531"/>
        <dbReference type="Rhea" id="RHEA-COMP:17922"/>
        <dbReference type="Rhea" id="RHEA-COMP:17923"/>
        <dbReference type="ChEBI" id="CHEBI:15378"/>
        <dbReference type="ChEBI" id="CHEBI:57705"/>
        <dbReference type="ChEBI" id="CHEBI:58223"/>
        <dbReference type="ChEBI" id="CHEBI:189631"/>
        <dbReference type="ChEBI" id="CHEBI:189634"/>
        <dbReference type="EC" id="2.4.1.222"/>
    </reaction>
</comment>
<keyword evidence="14" id="KW-0325">Glycoprotein</keyword>
<evidence type="ECO:0000256" key="16">
    <source>
        <dbReference type="ARBA" id="ARBA00047713"/>
    </source>
</evidence>
<evidence type="ECO:0000256" key="19">
    <source>
        <dbReference type="PIRSR" id="PIRSR038073-1"/>
    </source>
</evidence>
<evidence type="ECO:0000256" key="1">
    <source>
        <dbReference type="ARBA" id="ARBA00001936"/>
    </source>
</evidence>
<keyword evidence="9" id="KW-0735">Signal-anchor</keyword>
<dbReference type="PIRSF" id="PIRSF038073">
    <property type="entry name" value="B-acetylgalactosaminyltfrase"/>
    <property type="match status" value="1"/>
</dbReference>
<dbReference type="InterPro" id="IPR017374">
    <property type="entry name" value="Fringe"/>
</dbReference>
<evidence type="ECO:0000256" key="8">
    <source>
        <dbReference type="ARBA" id="ARBA00022723"/>
    </source>
</evidence>
<dbReference type="Proteomes" id="UP000261620">
    <property type="component" value="Unplaced"/>
</dbReference>
<evidence type="ECO:0000256" key="20">
    <source>
        <dbReference type="PIRSR" id="PIRSR038073-2"/>
    </source>
</evidence>
<evidence type="ECO:0000313" key="24">
    <source>
        <dbReference type="Ensembl" id="ENSMMOP00000001347.1"/>
    </source>
</evidence>
<evidence type="ECO:0000256" key="15">
    <source>
        <dbReference type="ARBA" id="ARBA00023211"/>
    </source>
</evidence>
<dbReference type="GO" id="GO:0000139">
    <property type="term" value="C:Golgi membrane"/>
    <property type="evidence" value="ECO:0007669"/>
    <property type="project" value="UniProtKB-SubCell"/>
</dbReference>
<keyword evidence="15 18" id="KW-0464">Manganese</keyword>
<name>A0A3Q3VS31_MOLML</name>
<evidence type="ECO:0000256" key="17">
    <source>
        <dbReference type="ARBA" id="ARBA00049245"/>
    </source>
</evidence>
<comment type="cofactor">
    <cofactor evidence="1 18 21">
        <name>Mn(2+)</name>
        <dbReference type="ChEBI" id="CHEBI:29035"/>
    </cofactor>
</comment>
<reference evidence="24" key="2">
    <citation type="submission" date="2025-09" db="UniProtKB">
        <authorList>
            <consortium name="Ensembl"/>
        </authorList>
    </citation>
    <scope>IDENTIFICATION</scope>
</reference>
<comment type="catalytic activity">
    <reaction evidence="16 18">
        <text>3-O-(alpha-L-fucosyl)-L-seryl-[EGF-like domain protein] + UDP-N-acetyl-alpha-D-glucosamine = 3-O-(N-acetyl-beta-D-glucosaminyl-(1-&gt;3)-alpha-L-fucosyl)-L-seryl-[EGF-like domain protein] + UDP + H(+)</text>
        <dbReference type="Rhea" id="RHEA:70511"/>
        <dbReference type="Rhea" id="RHEA-COMP:17919"/>
        <dbReference type="Rhea" id="RHEA-COMP:17920"/>
        <dbReference type="ChEBI" id="CHEBI:15378"/>
        <dbReference type="ChEBI" id="CHEBI:57705"/>
        <dbReference type="ChEBI" id="CHEBI:58223"/>
        <dbReference type="ChEBI" id="CHEBI:189632"/>
        <dbReference type="ChEBI" id="CHEBI:189633"/>
        <dbReference type="EC" id="2.4.1.222"/>
    </reaction>
</comment>
<dbReference type="Gene3D" id="3.90.550.50">
    <property type="match status" value="1"/>
</dbReference>
<comment type="subcellular location">
    <subcellularLocation>
        <location evidence="2">Golgi apparatus membrane</location>
        <topology evidence="2">Single-pass type II membrane protein</topology>
    </subcellularLocation>
</comment>
<feature type="binding site" evidence="20">
    <location>
        <position position="208"/>
    </location>
    <ligand>
        <name>substrate</name>
    </ligand>
</feature>
<evidence type="ECO:0000256" key="21">
    <source>
        <dbReference type="PIRSR" id="PIRSR038073-3"/>
    </source>
</evidence>
<evidence type="ECO:0000256" key="22">
    <source>
        <dbReference type="SAM" id="MobiDB-lite"/>
    </source>
</evidence>
<evidence type="ECO:0000313" key="25">
    <source>
        <dbReference type="Proteomes" id="UP000261620"/>
    </source>
</evidence>
<evidence type="ECO:0000256" key="2">
    <source>
        <dbReference type="ARBA" id="ARBA00004323"/>
    </source>
</evidence>
<evidence type="ECO:0000256" key="3">
    <source>
        <dbReference type="ARBA" id="ARBA00008661"/>
    </source>
</evidence>
<accession>A0A3Q3VS31</accession>
<dbReference type="Pfam" id="PF02434">
    <property type="entry name" value="Fringe"/>
    <property type="match status" value="1"/>
</dbReference>
<feature type="compositionally biased region" description="Polar residues" evidence="22">
    <location>
        <begin position="81"/>
        <end position="97"/>
    </location>
</feature>
<keyword evidence="8 18" id="KW-0479">Metal-binding</keyword>
<dbReference type="Ensembl" id="ENSMMOT00000001375.1">
    <property type="protein sequence ID" value="ENSMMOP00000001347.1"/>
    <property type="gene ID" value="ENSMMOG00000001133.1"/>
</dbReference>
<keyword evidence="10" id="KW-1133">Transmembrane helix</keyword>
<dbReference type="GO" id="GO:0007389">
    <property type="term" value="P:pattern specification process"/>
    <property type="evidence" value="ECO:0007669"/>
    <property type="project" value="InterPro"/>
</dbReference>
<dbReference type="AlphaFoldDB" id="A0A3Q3VS31"/>
<keyword evidence="7" id="KW-0812">Transmembrane</keyword>
<evidence type="ECO:0000256" key="7">
    <source>
        <dbReference type="ARBA" id="ARBA00022692"/>
    </source>
</evidence>
<keyword evidence="6 18" id="KW-0808">Transferase</keyword>
<comment type="similarity">
    <text evidence="3 18">Belongs to the glycosyltransferase 31 family.</text>
</comment>
<evidence type="ECO:0000256" key="9">
    <source>
        <dbReference type="ARBA" id="ARBA00022968"/>
    </source>
</evidence>
<feature type="binding site" evidence="20">
    <location>
        <position position="135"/>
    </location>
    <ligand>
        <name>substrate</name>
    </ligand>
</feature>
<keyword evidence="12 18" id="KW-0472">Membrane</keyword>
<evidence type="ECO:0000259" key="23">
    <source>
        <dbReference type="Pfam" id="PF02434"/>
    </source>
</evidence>
<evidence type="ECO:0000256" key="10">
    <source>
        <dbReference type="ARBA" id="ARBA00022989"/>
    </source>
</evidence>
<organism evidence="24 25">
    <name type="scientific">Mola mola</name>
    <name type="common">Ocean sunfish</name>
    <name type="synonym">Tetraodon mola</name>
    <dbReference type="NCBI Taxonomy" id="94237"/>
    <lineage>
        <taxon>Eukaryota</taxon>
        <taxon>Metazoa</taxon>
        <taxon>Chordata</taxon>
        <taxon>Craniata</taxon>
        <taxon>Vertebrata</taxon>
        <taxon>Euteleostomi</taxon>
        <taxon>Actinopterygii</taxon>
        <taxon>Neopterygii</taxon>
        <taxon>Teleostei</taxon>
        <taxon>Neoteleostei</taxon>
        <taxon>Acanthomorphata</taxon>
        <taxon>Eupercaria</taxon>
        <taxon>Tetraodontiformes</taxon>
        <taxon>Molidae</taxon>
        <taxon>Mola</taxon>
    </lineage>
</organism>
<evidence type="ECO:0000256" key="5">
    <source>
        <dbReference type="ARBA" id="ARBA00022676"/>
    </source>
</evidence>
<evidence type="ECO:0000256" key="6">
    <source>
        <dbReference type="ARBA" id="ARBA00022679"/>
    </source>
</evidence>
<evidence type="ECO:0000256" key="12">
    <source>
        <dbReference type="ARBA" id="ARBA00023136"/>
    </source>
</evidence>
<protein>
    <recommendedName>
        <fullName evidence="18">Beta-1,3-N-acetylglucosaminyltransferase</fullName>
        <ecNumber evidence="18">2.4.1.222</ecNumber>
    </recommendedName>
    <alternativeName>
        <fullName evidence="18">O-fucosylpeptide 3-beta-N-acetylglucosaminyltransferase</fullName>
    </alternativeName>
</protein>
<proteinExistence type="inferred from homology"/>
<keyword evidence="5 18" id="KW-0328">Glycosyltransferase</keyword>
<evidence type="ECO:0000256" key="4">
    <source>
        <dbReference type="ARBA" id="ARBA00022473"/>
    </source>
</evidence>
<dbReference type="PANTHER" id="PTHR10811">
    <property type="entry name" value="FRINGE-RELATED"/>
    <property type="match status" value="1"/>
</dbReference>
<keyword evidence="11 18" id="KW-0333">Golgi apparatus</keyword>
<feature type="region of interest" description="Disordered" evidence="22">
    <location>
        <begin position="81"/>
        <end position="105"/>
    </location>
</feature>
<feature type="binding site" evidence="21">
    <location>
        <position position="321"/>
    </location>
    <ligand>
        <name>Mn(2+)</name>
        <dbReference type="ChEBI" id="CHEBI:29035"/>
    </ligand>
</feature>
<feature type="binding site" evidence="21">
    <location>
        <position position="209"/>
    </location>
    <ligand>
        <name>Mn(2+)</name>
        <dbReference type="ChEBI" id="CHEBI:29035"/>
    </ligand>
</feature>
<feature type="domain" description="Fringe-like glycosyltransferase" evidence="23">
    <location>
        <begin position="116"/>
        <end position="365"/>
    </location>
</feature>
<dbReference type="GO" id="GO:0033829">
    <property type="term" value="F:O-fucosylpeptide 3-beta-N-acetylglucosaminyltransferase activity"/>
    <property type="evidence" value="ECO:0007669"/>
    <property type="project" value="UniProtKB-UniRule"/>
</dbReference>
<keyword evidence="25" id="KW-1185">Reference proteome</keyword>
<evidence type="ECO:0000256" key="18">
    <source>
        <dbReference type="PIRNR" id="PIRNR038073"/>
    </source>
</evidence>
<feature type="active site" evidence="19">
    <location>
        <position position="297"/>
    </location>
</feature>